<proteinExistence type="predicted"/>
<gene>
    <name evidence="3" type="ORF">TWF481_006677</name>
</gene>
<feature type="coiled-coil region" evidence="1">
    <location>
        <begin position="194"/>
        <end position="268"/>
    </location>
</feature>
<evidence type="ECO:0000313" key="4">
    <source>
        <dbReference type="Proteomes" id="UP001370758"/>
    </source>
</evidence>
<evidence type="ECO:0000256" key="1">
    <source>
        <dbReference type="SAM" id="Coils"/>
    </source>
</evidence>
<sequence length="337" mass="37465">MPRPPRRVPSKKTTASTGRVAKPAATTTKAATRPATATGKRKPTDSTRPARRSSVEAAPAEGAAAKPPVLKKRRVSGGVVKNGSSAPHLVARKKKILLEDIDSKWVNLSESSVAELSKLLRDVGRAVLSDMPLKSSAKREEAQKTLEKSYNRFERSLAKVKIPPGSSEKVFNNEWLINEEAKLNALIQPEARQINMLQKELSKQRRLLETEERQLLTLQRNAKAEKEVRRQKALKFIPALKAAPSLDADQLQDEIDKIRLNGDKSESDFTIARDLVKDDEALLPAMTQLEKHLTSIVKNRQALGDIPEWIQSTRAAVDDVLYNLKGDRYADLMDMSV</sequence>
<reference evidence="3 4" key="1">
    <citation type="submission" date="2023-08" db="EMBL/GenBank/DDBJ databases">
        <authorList>
            <person name="Palmer J.M."/>
        </authorList>
    </citation>
    <scope>NUCLEOTIDE SEQUENCE [LARGE SCALE GENOMIC DNA]</scope>
    <source>
        <strain evidence="3 4">TWF481</strain>
    </source>
</reference>
<dbReference type="Pfam" id="PF13094">
    <property type="entry name" value="CENP-Q"/>
    <property type="match status" value="1"/>
</dbReference>
<dbReference type="EMBL" id="JAVHJL010000004">
    <property type="protein sequence ID" value="KAK6504738.1"/>
    <property type="molecule type" value="Genomic_DNA"/>
</dbReference>
<organism evidence="3 4">
    <name type="scientific">Arthrobotrys musiformis</name>
    <dbReference type="NCBI Taxonomy" id="47236"/>
    <lineage>
        <taxon>Eukaryota</taxon>
        <taxon>Fungi</taxon>
        <taxon>Dikarya</taxon>
        <taxon>Ascomycota</taxon>
        <taxon>Pezizomycotina</taxon>
        <taxon>Orbiliomycetes</taxon>
        <taxon>Orbiliales</taxon>
        <taxon>Orbiliaceae</taxon>
        <taxon>Arthrobotrys</taxon>
    </lineage>
</organism>
<feature type="compositionally biased region" description="Low complexity" evidence="2">
    <location>
        <begin position="56"/>
        <end position="68"/>
    </location>
</feature>
<evidence type="ECO:0000313" key="3">
    <source>
        <dbReference type="EMBL" id="KAK6504738.1"/>
    </source>
</evidence>
<name>A0AAV9WAY4_9PEZI</name>
<dbReference type="InterPro" id="IPR025212">
    <property type="entry name" value="CAD_CENP-Q"/>
</dbReference>
<keyword evidence="4" id="KW-1185">Reference proteome</keyword>
<keyword evidence="1" id="KW-0175">Coiled coil</keyword>
<feature type="compositionally biased region" description="Low complexity" evidence="2">
    <location>
        <begin position="21"/>
        <end position="38"/>
    </location>
</feature>
<accession>A0AAV9WAY4</accession>
<feature type="region of interest" description="Disordered" evidence="2">
    <location>
        <begin position="1"/>
        <end position="84"/>
    </location>
</feature>
<feature type="compositionally biased region" description="Basic residues" evidence="2">
    <location>
        <begin position="1"/>
        <end position="10"/>
    </location>
</feature>
<evidence type="ECO:0000256" key="2">
    <source>
        <dbReference type="SAM" id="MobiDB-lite"/>
    </source>
</evidence>
<protein>
    <submittedName>
        <fullName evidence="3">Uncharacterized protein</fullName>
    </submittedName>
</protein>
<dbReference type="AlphaFoldDB" id="A0AAV9WAY4"/>
<dbReference type="Proteomes" id="UP001370758">
    <property type="component" value="Unassembled WGS sequence"/>
</dbReference>
<comment type="caution">
    <text evidence="3">The sequence shown here is derived from an EMBL/GenBank/DDBJ whole genome shotgun (WGS) entry which is preliminary data.</text>
</comment>